<keyword evidence="3" id="KW-1185">Reference proteome</keyword>
<dbReference type="SUPFAM" id="SSF52047">
    <property type="entry name" value="RNI-like"/>
    <property type="match status" value="1"/>
</dbReference>
<name>A0A067T9D4_GALM3</name>
<dbReference type="SUPFAM" id="SSF81383">
    <property type="entry name" value="F-box domain"/>
    <property type="match status" value="1"/>
</dbReference>
<proteinExistence type="predicted"/>
<evidence type="ECO:0000313" key="3">
    <source>
        <dbReference type="Proteomes" id="UP000027222"/>
    </source>
</evidence>
<organism evidence="2 3">
    <name type="scientific">Galerina marginata (strain CBS 339.88)</name>
    <dbReference type="NCBI Taxonomy" id="685588"/>
    <lineage>
        <taxon>Eukaryota</taxon>
        <taxon>Fungi</taxon>
        <taxon>Dikarya</taxon>
        <taxon>Basidiomycota</taxon>
        <taxon>Agaricomycotina</taxon>
        <taxon>Agaricomycetes</taxon>
        <taxon>Agaricomycetidae</taxon>
        <taxon>Agaricales</taxon>
        <taxon>Agaricineae</taxon>
        <taxon>Strophariaceae</taxon>
        <taxon>Galerina</taxon>
    </lineage>
</organism>
<accession>A0A067T9D4</accession>
<dbReference type="Pfam" id="PF12937">
    <property type="entry name" value="F-box-like"/>
    <property type="match status" value="1"/>
</dbReference>
<evidence type="ECO:0000313" key="2">
    <source>
        <dbReference type="EMBL" id="KDR76494.1"/>
    </source>
</evidence>
<dbReference type="EMBL" id="KL142378">
    <property type="protein sequence ID" value="KDR76494.1"/>
    <property type="molecule type" value="Genomic_DNA"/>
</dbReference>
<dbReference type="InterPro" id="IPR036047">
    <property type="entry name" value="F-box-like_dom_sf"/>
</dbReference>
<dbReference type="InterPro" id="IPR001810">
    <property type="entry name" value="F-box_dom"/>
</dbReference>
<dbReference type="OrthoDB" id="2788229at2759"/>
<reference evidence="3" key="1">
    <citation type="journal article" date="2014" name="Proc. Natl. Acad. Sci. U.S.A.">
        <title>Extensive sampling of basidiomycete genomes demonstrates inadequacy of the white-rot/brown-rot paradigm for wood decay fungi.</title>
        <authorList>
            <person name="Riley R."/>
            <person name="Salamov A.A."/>
            <person name="Brown D.W."/>
            <person name="Nagy L.G."/>
            <person name="Floudas D."/>
            <person name="Held B.W."/>
            <person name="Levasseur A."/>
            <person name="Lombard V."/>
            <person name="Morin E."/>
            <person name="Otillar R."/>
            <person name="Lindquist E.A."/>
            <person name="Sun H."/>
            <person name="LaButti K.M."/>
            <person name="Schmutz J."/>
            <person name="Jabbour D."/>
            <person name="Luo H."/>
            <person name="Baker S.E."/>
            <person name="Pisabarro A.G."/>
            <person name="Walton J.D."/>
            <person name="Blanchette R.A."/>
            <person name="Henrissat B."/>
            <person name="Martin F."/>
            <person name="Cullen D."/>
            <person name="Hibbett D.S."/>
            <person name="Grigoriev I.V."/>
        </authorList>
    </citation>
    <scope>NUCLEOTIDE SEQUENCE [LARGE SCALE GENOMIC DNA]</scope>
    <source>
        <strain evidence="3">CBS 339.88</strain>
    </source>
</reference>
<feature type="domain" description="F-box" evidence="1">
    <location>
        <begin position="19"/>
        <end position="61"/>
    </location>
</feature>
<sequence length="438" mass="49415">MPNSSNGDTTGSNEWSHLQLPPELLEIIIGHVEAESLKVCALVCRGFAHHCQKRLFKRITLERPFQSVKRDTVHKVWPAQRFYEVLSKSPNLCKLVEELEISDAAFKSLYREELSWIRKDSNLSKILPILNNLKGLIIQGNDIGSGLDFRAWEPELKLAIWRKCQSLSKISLVFMRNVPLTLLKFAPSLKTLSLYQILFIPDDSTLSSAAEPTTPAIQAQLKSLNIWTISNDEWTSLHPWLLFESRSVDLSHLVRLNLHVGFLGEETLGGPSTAFDAVTQLVHRSSKTVKSLTIFFPEDVASPSYYDHKYFDLGSMPSLQYLSFAGCIWSESDLRPRNSVQWLLTILTKIPKSSLLQSIKFDLTVEGRDVDETNSTLANAEWNDFIAEINQLERSTYVFVSILVLADSALYVKSVLDRCFAPLLEKGLAEVSLDSGID</sequence>
<dbReference type="Proteomes" id="UP000027222">
    <property type="component" value="Unassembled WGS sequence"/>
</dbReference>
<gene>
    <name evidence="2" type="ORF">GALMADRAFT_139422</name>
</gene>
<dbReference type="CDD" id="cd09917">
    <property type="entry name" value="F-box_SF"/>
    <property type="match status" value="1"/>
</dbReference>
<evidence type="ECO:0000259" key="1">
    <source>
        <dbReference type="Pfam" id="PF12937"/>
    </source>
</evidence>
<dbReference type="AlphaFoldDB" id="A0A067T9D4"/>
<dbReference type="HOGENOM" id="CLU_602758_0_0_1"/>
<protein>
    <recommendedName>
        <fullName evidence="1">F-box domain-containing protein</fullName>
    </recommendedName>
</protein>